<feature type="domain" description="Aminoglycoside phosphotransferase" evidence="2">
    <location>
        <begin position="105"/>
        <end position="291"/>
    </location>
</feature>
<dbReference type="Gene3D" id="3.90.1200.10">
    <property type="match status" value="1"/>
</dbReference>
<dbReference type="InterPro" id="IPR051678">
    <property type="entry name" value="AGP_Transferase"/>
</dbReference>
<dbReference type="OrthoDB" id="2906425at2759"/>
<dbReference type="PANTHER" id="PTHR21310">
    <property type="entry name" value="AMINOGLYCOSIDE PHOSPHOTRANSFERASE-RELATED-RELATED"/>
    <property type="match status" value="1"/>
</dbReference>
<dbReference type="Pfam" id="PF01636">
    <property type="entry name" value="APH"/>
    <property type="match status" value="1"/>
</dbReference>
<comment type="caution">
    <text evidence="3">The sequence shown here is derived from an EMBL/GenBank/DDBJ whole genome shotgun (WGS) entry which is preliminary data.</text>
</comment>
<dbReference type="AlphaFoldDB" id="A0A2B7YCR3"/>
<name>A0A2B7YCR3_POLH7</name>
<dbReference type="SUPFAM" id="SSF56112">
    <property type="entry name" value="Protein kinase-like (PK-like)"/>
    <property type="match status" value="1"/>
</dbReference>
<protein>
    <recommendedName>
        <fullName evidence="2">Aminoglycoside phosphotransferase domain-containing protein</fullName>
    </recommendedName>
</protein>
<dbReference type="STRING" id="1447883.A0A2B7YCR3"/>
<dbReference type="Proteomes" id="UP000224634">
    <property type="component" value="Unassembled WGS sequence"/>
</dbReference>
<evidence type="ECO:0000256" key="1">
    <source>
        <dbReference type="SAM" id="MobiDB-lite"/>
    </source>
</evidence>
<dbReference type="InterPro" id="IPR002575">
    <property type="entry name" value="Aminoglycoside_PTrfase"/>
</dbReference>
<sequence>MRRLIQTRSLKSQGCRGSSSQKPPCFEDLLSVPQGQLKILQPLAPEVTALLQQYSEQESKPSGHDICSALLRALQSGKVLWSHFARAVVQLDDRIVVKLGPNISLTEANMTAHIQMHSADIPVPQPLGVLFLGGITYAFMSLIEGRPLDKLWPDLSNAEKCSVRDQLDIILEKLRLLPLPSQYLGGGNPPQCVDCRMWKRESPKWMESEAQFNEFLLSGNSRSGMEPYVEFIRPMFRENHRIVLTHGDLHPRNSLAEERGGGIRVTGLIDWEVSGAYPEYWEFVKSLNTVRPIRSGDWPFFLPLKGMGKYFEEYAIDCLIDNCVT</sequence>
<keyword evidence="4" id="KW-1185">Reference proteome</keyword>
<dbReference type="EMBL" id="PDNA01000049">
    <property type="protein sequence ID" value="PGH19316.1"/>
    <property type="molecule type" value="Genomic_DNA"/>
</dbReference>
<evidence type="ECO:0000313" key="4">
    <source>
        <dbReference type="Proteomes" id="UP000224634"/>
    </source>
</evidence>
<reference evidence="3 4" key="1">
    <citation type="submission" date="2017-10" db="EMBL/GenBank/DDBJ databases">
        <title>Comparative genomics in systemic dimorphic fungi from Ajellomycetaceae.</title>
        <authorList>
            <person name="Munoz J.F."/>
            <person name="Mcewen J.G."/>
            <person name="Clay O.K."/>
            <person name="Cuomo C.A."/>
        </authorList>
    </citation>
    <scope>NUCLEOTIDE SEQUENCE [LARGE SCALE GENOMIC DNA]</scope>
    <source>
        <strain evidence="3 4">UAMH7299</strain>
    </source>
</reference>
<accession>A0A2B7YCR3</accession>
<gene>
    <name evidence="3" type="ORF">AJ80_04069</name>
</gene>
<proteinExistence type="predicted"/>
<feature type="region of interest" description="Disordered" evidence="1">
    <location>
        <begin position="1"/>
        <end position="22"/>
    </location>
</feature>
<organism evidence="3 4">
    <name type="scientific">Polytolypa hystricis (strain UAMH7299)</name>
    <dbReference type="NCBI Taxonomy" id="1447883"/>
    <lineage>
        <taxon>Eukaryota</taxon>
        <taxon>Fungi</taxon>
        <taxon>Dikarya</taxon>
        <taxon>Ascomycota</taxon>
        <taxon>Pezizomycotina</taxon>
        <taxon>Eurotiomycetes</taxon>
        <taxon>Eurotiomycetidae</taxon>
        <taxon>Onygenales</taxon>
        <taxon>Onygenales incertae sedis</taxon>
        <taxon>Polytolypa</taxon>
    </lineage>
</organism>
<dbReference type="PANTHER" id="PTHR21310:SF15">
    <property type="entry name" value="AMINOGLYCOSIDE PHOSPHOTRANSFERASE DOMAIN-CONTAINING PROTEIN"/>
    <property type="match status" value="1"/>
</dbReference>
<evidence type="ECO:0000259" key="2">
    <source>
        <dbReference type="Pfam" id="PF01636"/>
    </source>
</evidence>
<evidence type="ECO:0000313" key="3">
    <source>
        <dbReference type="EMBL" id="PGH19316.1"/>
    </source>
</evidence>
<dbReference type="CDD" id="cd05120">
    <property type="entry name" value="APH_ChoK_like"/>
    <property type="match status" value="1"/>
</dbReference>
<dbReference type="InterPro" id="IPR011009">
    <property type="entry name" value="Kinase-like_dom_sf"/>
</dbReference>